<organism evidence="1 2">
    <name type="scientific">Dactylococcopsis salina (strain PCC 8305)</name>
    <name type="common">Myxobactron salinum</name>
    <dbReference type="NCBI Taxonomy" id="13035"/>
    <lineage>
        <taxon>Bacteria</taxon>
        <taxon>Bacillati</taxon>
        <taxon>Cyanobacteriota</taxon>
        <taxon>Cyanophyceae</taxon>
        <taxon>Nodosilineales</taxon>
        <taxon>Cymatolegaceae</taxon>
        <taxon>Dactylococcopsis</taxon>
    </lineage>
</organism>
<dbReference type="HOGENOM" id="CLU_163164_0_0_3"/>
<gene>
    <name evidence="1" type="ORF">Dacsa_1921</name>
</gene>
<proteinExistence type="predicted"/>
<dbReference type="KEGG" id="dsl:Dacsa_1921"/>
<dbReference type="InterPro" id="IPR014947">
    <property type="entry name" value="DUF1818"/>
</dbReference>
<dbReference type="InterPro" id="IPR009044">
    <property type="entry name" value="ssDNA-bd_transcriptional_reg"/>
</dbReference>
<keyword evidence="2" id="KW-1185">Reference proteome</keyword>
<dbReference type="GO" id="GO:0006355">
    <property type="term" value="P:regulation of DNA-templated transcription"/>
    <property type="evidence" value="ECO:0007669"/>
    <property type="project" value="InterPro"/>
</dbReference>
<dbReference type="GO" id="GO:0003677">
    <property type="term" value="F:DNA binding"/>
    <property type="evidence" value="ECO:0007669"/>
    <property type="project" value="InterPro"/>
</dbReference>
<evidence type="ECO:0008006" key="3">
    <source>
        <dbReference type="Google" id="ProtNLM"/>
    </source>
</evidence>
<evidence type="ECO:0000313" key="1">
    <source>
        <dbReference type="EMBL" id="AFZ50574.1"/>
    </source>
</evidence>
<evidence type="ECO:0000313" key="2">
    <source>
        <dbReference type="Proteomes" id="UP000010482"/>
    </source>
</evidence>
<dbReference type="SUPFAM" id="SSF54447">
    <property type="entry name" value="ssDNA-binding transcriptional regulator domain"/>
    <property type="match status" value="1"/>
</dbReference>
<dbReference type="Proteomes" id="UP000010482">
    <property type="component" value="Chromosome"/>
</dbReference>
<dbReference type="RefSeq" id="WP_015229571.1">
    <property type="nucleotide sequence ID" value="NC_019780.1"/>
</dbReference>
<protein>
    <recommendedName>
        <fullName evidence="3">DUF1818 domain-containing protein</fullName>
    </recommendedName>
</protein>
<name>K9YUJ5_DACS8</name>
<dbReference type="Gene3D" id="2.30.31.10">
    <property type="entry name" value="Transcriptional Coactivator Pc4, Chain A"/>
    <property type="match status" value="1"/>
</dbReference>
<dbReference type="STRING" id="13035.Dacsa_1921"/>
<dbReference type="eggNOG" id="ENOG50316YV">
    <property type="taxonomic scope" value="Bacteria"/>
</dbReference>
<dbReference type="Pfam" id="PF08848">
    <property type="entry name" value="DUF1818"/>
    <property type="match status" value="1"/>
</dbReference>
<sequence>MDRILKKGEGWRLGWNPYATTYKGLVGNEDWAIELSETEFKDFCRLLLQLATTMEQMAQELVSEERIAGEAESEVVWLEVEGYPQAFSLRMILQTGRCGEGNWSVTGTQNLIEAVQNFFP</sequence>
<reference evidence="1" key="1">
    <citation type="submission" date="2012-04" db="EMBL/GenBank/DDBJ databases">
        <title>Finished genome of Dactylococcopsis salina PCC 8305.</title>
        <authorList>
            <consortium name="US DOE Joint Genome Institute"/>
            <person name="Gugger M."/>
            <person name="Coursin T."/>
            <person name="Rippka R."/>
            <person name="Tandeau De Marsac N."/>
            <person name="Huntemann M."/>
            <person name="Wei C.-L."/>
            <person name="Han J."/>
            <person name="Detter J.C."/>
            <person name="Han C."/>
            <person name="Tapia R."/>
            <person name="Daligault H."/>
            <person name="Chen A."/>
            <person name="Krypides N."/>
            <person name="Mavromatis K."/>
            <person name="Markowitz V."/>
            <person name="Szeto E."/>
            <person name="Ivanova N."/>
            <person name="Ovchinnikova G."/>
            <person name="Pagani I."/>
            <person name="Pati A."/>
            <person name="Goodwin L."/>
            <person name="Peters L."/>
            <person name="Pitluck S."/>
            <person name="Woyke T."/>
            <person name="Kerfeld C."/>
        </authorList>
    </citation>
    <scope>NUCLEOTIDE SEQUENCE [LARGE SCALE GENOMIC DNA]</scope>
    <source>
        <strain evidence="1">PCC 8305</strain>
    </source>
</reference>
<dbReference type="OrthoDB" id="464443at2"/>
<dbReference type="AlphaFoldDB" id="K9YUJ5"/>
<dbReference type="EMBL" id="CP003944">
    <property type="protein sequence ID" value="AFZ50574.1"/>
    <property type="molecule type" value="Genomic_DNA"/>
</dbReference>
<accession>K9YUJ5</accession>